<dbReference type="EMBL" id="CAADFG010000120">
    <property type="protein sequence ID" value="VFJ97420.1"/>
    <property type="molecule type" value="Genomic_DNA"/>
</dbReference>
<dbReference type="InterPro" id="IPR046357">
    <property type="entry name" value="PPIase_dom_sf"/>
</dbReference>
<comment type="similarity">
    <text evidence="3">Belongs to the FKBP-type PPIase family.</text>
</comment>
<evidence type="ECO:0000256" key="8">
    <source>
        <dbReference type="ARBA" id="ARBA00023235"/>
    </source>
</evidence>
<evidence type="ECO:0000256" key="5">
    <source>
        <dbReference type="ARBA" id="ARBA00022490"/>
    </source>
</evidence>
<evidence type="ECO:0000313" key="11">
    <source>
        <dbReference type="EMBL" id="VFK02316.1"/>
    </source>
</evidence>
<comment type="subcellular location">
    <subcellularLocation>
        <location evidence="2">Cytoplasm</location>
    </subcellularLocation>
</comment>
<evidence type="ECO:0000256" key="1">
    <source>
        <dbReference type="ARBA" id="ARBA00000971"/>
    </source>
</evidence>
<accession>A0A450V002</accession>
<evidence type="ECO:0000256" key="4">
    <source>
        <dbReference type="ARBA" id="ARBA00013194"/>
    </source>
</evidence>
<keyword evidence="5" id="KW-0963">Cytoplasm</keyword>
<dbReference type="EMBL" id="CAADFI010000126">
    <property type="protein sequence ID" value="VFJ98140.1"/>
    <property type="molecule type" value="Genomic_DNA"/>
</dbReference>
<dbReference type="PANTHER" id="PTHR47861">
    <property type="entry name" value="FKBP-TYPE PEPTIDYL-PROLYL CIS-TRANS ISOMERASE SLYD"/>
    <property type="match status" value="1"/>
</dbReference>
<sequence>MPNQTVQPNKVIYLTYEIKDTLDALLERTDIPVGYVHGAGSDLFAKIERSLEGCKVGDTVYVTLDSEEGFGPHDSALTFTDDIENVPPEYRQIGAEAVFENERGEQVIMVVSRIQDGKLTLDGNHPLAGKTVIFHVTISSIRDASKKEIERGFPDDYRLQLH</sequence>
<keyword evidence="8 10" id="KW-0413">Isomerase</keyword>
<keyword evidence="6" id="KW-0697">Rotamase</keyword>
<protein>
    <recommendedName>
        <fullName evidence="4">peptidylprolyl isomerase</fullName>
        <ecNumber evidence="4">5.2.1.8</ecNumber>
    </recommendedName>
</protein>
<dbReference type="GO" id="GO:0003755">
    <property type="term" value="F:peptidyl-prolyl cis-trans isomerase activity"/>
    <property type="evidence" value="ECO:0007669"/>
    <property type="project" value="UniProtKB-KW"/>
</dbReference>
<evidence type="ECO:0000313" key="9">
    <source>
        <dbReference type="EMBL" id="VFJ97420.1"/>
    </source>
</evidence>
<comment type="catalytic activity">
    <reaction evidence="1">
        <text>[protein]-peptidylproline (omega=180) = [protein]-peptidylproline (omega=0)</text>
        <dbReference type="Rhea" id="RHEA:16237"/>
        <dbReference type="Rhea" id="RHEA-COMP:10747"/>
        <dbReference type="Rhea" id="RHEA-COMP:10748"/>
        <dbReference type="ChEBI" id="CHEBI:83833"/>
        <dbReference type="ChEBI" id="CHEBI:83834"/>
        <dbReference type="EC" id="5.2.1.8"/>
    </reaction>
</comment>
<dbReference type="PANTHER" id="PTHR47861:SF3">
    <property type="entry name" value="FKBP-TYPE PEPTIDYL-PROLYL CIS-TRANS ISOMERASE SLYD"/>
    <property type="match status" value="1"/>
</dbReference>
<dbReference type="AlphaFoldDB" id="A0A450V002"/>
<evidence type="ECO:0000256" key="7">
    <source>
        <dbReference type="ARBA" id="ARBA00023186"/>
    </source>
</evidence>
<dbReference type="GO" id="GO:0005737">
    <property type="term" value="C:cytoplasm"/>
    <property type="evidence" value="ECO:0007669"/>
    <property type="project" value="UniProtKB-SubCell"/>
</dbReference>
<evidence type="ECO:0000256" key="2">
    <source>
        <dbReference type="ARBA" id="ARBA00004496"/>
    </source>
</evidence>
<keyword evidence="7" id="KW-0143">Chaperone</keyword>
<evidence type="ECO:0000256" key="3">
    <source>
        <dbReference type="ARBA" id="ARBA00006577"/>
    </source>
</evidence>
<name>A0A450V002_9GAMM</name>
<dbReference type="Gene3D" id="3.10.50.40">
    <property type="match status" value="1"/>
</dbReference>
<dbReference type="EC" id="5.2.1.8" evidence="4"/>
<gene>
    <name evidence="9" type="ORF">BECKH772A_GA0070896_101208</name>
    <name evidence="10" type="ORF">BECKH772B_GA0070898_101268</name>
    <name evidence="11" type="ORF">BECKH772C_GA0070978_1008711</name>
</gene>
<organism evidence="10">
    <name type="scientific">Candidatus Kentrum eta</name>
    <dbReference type="NCBI Taxonomy" id="2126337"/>
    <lineage>
        <taxon>Bacteria</taxon>
        <taxon>Pseudomonadati</taxon>
        <taxon>Pseudomonadota</taxon>
        <taxon>Gammaproteobacteria</taxon>
        <taxon>Candidatus Kentrum</taxon>
    </lineage>
</organism>
<dbReference type="EMBL" id="CAADFJ010000087">
    <property type="protein sequence ID" value="VFK02316.1"/>
    <property type="molecule type" value="Genomic_DNA"/>
</dbReference>
<dbReference type="SUPFAM" id="SSF54534">
    <property type="entry name" value="FKBP-like"/>
    <property type="match status" value="1"/>
</dbReference>
<evidence type="ECO:0000256" key="6">
    <source>
        <dbReference type="ARBA" id="ARBA00023110"/>
    </source>
</evidence>
<reference evidence="10" key="1">
    <citation type="submission" date="2019-02" db="EMBL/GenBank/DDBJ databases">
        <authorList>
            <person name="Gruber-Vodicka R. H."/>
            <person name="Seah K. B. B."/>
        </authorList>
    </citation>
    <scope>NUCLEOTIDE SEQUENCE</scope>
    <source>
        <strain evidence="11">BECK_SA2B12</strain>
        <strain evidence="9">BECK_SA2B15</strain>
        <strain evidence="10">BECK_SA2B20</strain>
    </source>
</reference>
<evidence type="ECO:0000313" key="10">
    <source>
        <dbReference type="EMBL" id="VFJ98140.1"/>
    </source>
</evidence>
<proteinExistence type="inferred from homology"/>